<evidence type="ECO:0000313" key="2">
    <source>
        <dbReference type="Proteomes" id="UP000235786"/>
    </source>
</evidence>
<keyword evidence="2" id="KW-1185">Reference proteome</keyword>
<protein>
    <submittedName>
        <fullName evidence="1">Uncharacterized protein</fullName>
    </submittedName>
</protein>
<proteinExistence type="predicted"/>
<name>A0A2J6RDE4_HYAVF</name>
<evidence type="ECO:0000313" key="1">
    <source>
        <dbReference type="EMBL" id="PMD36536.1"/>
    </source>
</evidence>
<sequence length="73" mass="8355">MGRRTRGNEPHSLSYESAFELKCPLLTAAFSVVATTGSHYHESQDQPRDLGDIRQLLVSNQPVFRYEAWRFVS</sequence>
<dbReference type="Proteomes" id="UP000235786">
    <property type="component" value="Unassembled WGS sequence"/>
</dbReference>
<dbReference type="EMBL" id="KZ613950">
    <property type="protein sequence ID" value="PMD36536.1"/>
    <property type="molecule type" value="Genomic_DNA"/>
</dbReference>
<dbReference type="AlphaFoldDB" id="A0A2J6RDE4"/>
<gene>
    <name evidence="1" type="ORF">L207DRAFT_83977</name>
</gene>
<organism evidence="1 2">
    <name type="scientific">Hyaloscypha variabilis (strain UAMH 11265 / GT02V1 / F)</name>
    <name type="common">Meliniomyces variabilis</name>
    <dbReference type="NCBI Taxonomy" id="1149755"/>
    <lineage>
        <taxon>Eukaryota</taxon>
        <taxon>Fungi</taxon>
        <taxon>Dikarya</taxon>
        <taxon>Ascomycota</taxon>
        <taxon>Pezizomycotina</taxon>
        <taxon>Leotiomycetes</taxon>
        <taxon>Helotiales</taxon>
        <taxon>Hyaloscyphaceae</taxon>
        <taxon>Hyaloscypha</taxon>
        <taxon>Hyaloscypha variabilis</taxon>
    </lineage>
</organism>
<reference evidence="1 2" key="1">
    <citation type="submission" date="2016-04" db="EMBL/GenBank/DDBJ databases">
        <title>A degradative enzymes factory behind the ericoid mycorrhizal symbiosis.</title>
        <authorList>
            <consortium name="DOE Joint Genome Institute"/>
            <person name="Martino E."/>
            <person name="Morin E."/>
            <person name="Grelet G."/>
            <person name="Kuo A."/>
            <person name="Kohler A."/>
            <person name="Daghino S."/>
            <person name="Barry K."/>
            <person name="Choi C."/>
            <person name="Cichocki N."/>
            <person name="Clum A."/>
            <person name="Copeland A."/>
            <person name="Hainaut M."/>
            <person name="Haridas S."/>
            <person name="Labutti K."/>
            <person name="Lindquist E."/>
            <person name="Lipzen A."/>
            <person name="Khouja H.-R."/>
            <person name="Murat C."/>
            <person name="Ohm R."/>
            <person name="Olson A."/>
            <person name="Spatafora J."/>
            <person name="Veneault-Fourrey C."/>
            <person name="Henrissat B."/>
            <person name="Grigoriev I."/>
            <person name="Martin F."/>
            <person name="Perotto S."/>
        </authorList>
    </citation>
    <scope>NUCLEOTIDE SEQUENCE [LARGE SCALE GENOMIC DNA]</scope>
    <source>
        <strain evidence="1 2">F</strain>
    </source>
</reference>
<accession>A0A2J6RDE4</accession>